<dbReference type="SUPFAM" id="SSF103642">
    <property type="entry name" value="Sec-C motif"/>
    <property type="match status" value="1"/>
</dbReference>
<dbReference type="InterPro" id="IPR016024">
    <property type="entry name" value="ARM-type_fold"/>
</dbReference>
<evidence type="ECO:0000313" key="3">
    <source>
        <dbReference type="Proteomes" id="UP000663722"/>
    </source>
</evidence>
<evidence type="ECO:0000256" key="1">
    <source>
        <dbReference type="SAM" id="MobiDB-lite"/>
    </source>
</evidence>
<dbReference type="SUPFAM" id="SSF48371">
    <property type="entry name" value="ARM repeat"/>
    <property type="match status" value="1"/>
</dbReference>
<name>A0A975BJL2_9BACT</name>
<gene>
    <name evidence="2" type="ORF">dnm_023570</name>
</gene>
<dbReference type="AlphaFoldDB" id="A0A975BJL2"/>
<feature type="region of interest" description="Disordered" evidence="1">
    <location>
        <begin position="246"/>
        <end position="286"/>
    </location>
</feature>
<dbReference type="InterPro" id="IPR004027">
    <property type="entry name" value="SEC_C_motif"/>
</dbReference>
<proteinExistence type="predicted"/>
<dbReference type="PANTHER" id="PTHR33747">
    <property type="entry name" value="UPF0225 PROTEIN SCO1677"/>
    <property type="match status" value="1"/>
</dbReference>
<reference evidence="2" key="1">
    <citation type="journal article" date="2021" name="Microb. Physiol.">
        <title>Proteogenomic Insights into the Physiology of Marine, Sulfate-Reducing, Filamentous Desulfonema limicola and Desulfonema magnum.</title>
        <authorList>
            <person name="Schnaars V."/>
            <person name="Wohlbrand L."/>
            <person name="Scheve S."/>
            <person name="Hinrichs C."/>
            <person name="Reinhardt R."/>
            <person name="Rabus R."/>
        </authorList>
    </citation>
    <scope>NUCLEOTIDE SEQUENCE</scope>
    <source>
        <strain evidence="2">4be13</strain>
    </source>
</reference>
<dbReference type="RefSeq" id="WP_276571860.1">
    <property type="nucleotide sequence ID" value="NZ_CP061800.1"/>
</dbReference>
<dbReference type="EMBL" id="CP061800">
    <property type="protein sequence ID" value="QTA86335.1"/>
    <property type="molecule type" value="Genomic_DNA"/>
</dbReference>
<accession>A0A975BJL2</accession>
<evidence type="ECO:0000313" key="2">
    <source>
        <dbReference type="EMBL" id="QTA86335.1"/>
    </source>
</evidence>
<dbReference type="InterPro" id="IPR011989">
    <property type="entry name" value="ARM-like"/>
</dbReference>
<dbReference type="Gene3D" id="1.25.10.10">
    <property type="entry name" value="Leucine-rich Repeat Variant"/>
    <property type="match status" value="1"/>
</dbReference>
<dbReference type="Proteomes" id="UP000663722">
    <property type="component" value="Chromosome"/>
</dbReference>
<dbReference type="KEGG" id="dmm:dnm_023570"/>
<sequence>MTPAYTYPTAKLLKYGDCRSFMKWPDYLSEFGFTSEHIPELIRMATDKTLNWAGCDSSEVWAPVHAWRALGQLHAEEATEPLMSLLHEPDDADWAREELPIVFQMIGQKAVPALVRYLAEDSHGTFPRIAAGRSLKRIGNAFPEVREQCLEALGKHLERFRDNNPTLNAFLISCLTDLRAMKLLPLIKQAFDSDSVDLMVAGDLEDIEIEFGVRKQRSEPRPLTPLQKSLGPILEQIKIRQEAKDRIQMRKKDRTQQRVKDRIQQETKGQKIGRNKPCPCGSGKKYKKCCLNKQGVS</sequence>
<protein>
    <submittedName>
        <fullName evidence="2">SEC-C motiv-containing protein</fullName>
    </submittedName>
</protein>
<keyword evidence="3" id="KW-1185">Reference proteome</keyword>
<feature type="compositionally biased region" description="Basic and acidic residues" evidence="1">
    <location>
        <begin position="246"/>
        <end position="269"/>
    </location>
</feature>
<dbReference type="Gene3D" id="3.10.450.50">
    <property type="match status" value="1"/>
</dbReference>
<dbReference type="PANTHER" id="PTHR33747:SF1">
    <property type="entry name" value="ADENYLATE CYCLASE-ASSOCIATED CAP C-TERMINAL DOMAIN-CONTAINING PROTEIN"/>
    <property type="match status" value="1"/>
</dbReference>
<dbReference type="Pfam" id="PF02810">
    <property type="entry name" value="SEC-C"/>
    <property type="match status" value="1"/>
</dbReference>
<organism evidence="2 3">
    <name type="scientific">Desulfonema magnum</name>
    <dbReference type="NCBI Taxonomy" id="45655"/>
    <lineage>
        <taxon>Bacteria</taxon>
        <taxon>Pseudomonadati</taxon>
        <taxon>Thermodesulfobacteriota</taxon>
        <taxon>Desulfobacteria</taxon>
        <taxon>Desulfobacterales</taxon>
        <taxon>Desulfococcaceae</taxon>
        <taxon>Desulfonema</taxon>
    </lineage>
</organism>